<keyword evidence="6" id="KW-1185">Reference proteome</keyword>
<dbReference type="InterPro" id="IPR050109">
    <property type="entry name" value="HTH-type_TetR-like_transc_reg"/>
</dbReference>
<protein>
    <recommendedName>
        <fullName evidence="4">Tetracycline repressor TetR C-terminal domain-containing protein</fullName>
    </recommendedName>
</protein>
<name>A0A810KXX0_9ACTN</name>
<dbReference type="GO" id="GO:0045892">
    <property type="term" value="P:negative regulation of DNA-templated transcription"/>
    <property type="evidence" value="ECO:0007669"/>
    <property type="project" value="InterPro"/>
</dbReference>
<proteinExistence type="predicted"/>
<keyword evidence="3" id="KW-0804">Transcription</keyword>
<dbReference type="PANTHER" id="PTHR30055">
    <property type="entry name" value="HTH-TYPE TRANSCRIPTIONAL REGULATOR RUTR"/>
    <property type="match status" value="1"/>
</dbReference>
<dbReference type="Proteomes" id="UP000680750">
    <property type="component" value="Chromosome"/>
</dbReference>
<evidence type="ECO:0000259" key="4">
    <source>
        <dbReference type="Pfam" id="PF02909"/>
    </source>
</evidence>
<keyword evidence="2" id="KW-0238">DNA-binding</keyword>
<evidence type="ECO:0000256" key="1">
    <source>
        <dbReference type="ARBA" id="ARBA00023015"/>
    </source>
</evidence>
<dbReference type="Gene3D" id="1.10.10.60">
    <property type="entry name" value="Homeodomain-like"/>
    <property type="match status" value="1"/>
</dbReference>
<gene>
    <name evidence="5" type="ORF">Asera_11990</name>
</gene>
<organism evidence="5 6">
    <name type="scientific">Actinocatenispora sera</name>
    <dbReference type="NCBI Taxonomy" id="390989"/>
    <lineage>
        <taxon>Bacteria</taxon>
        <taxon>Bacillati</taxon>
        <taxon>Actinomycetota</taxon>
        <taxon>Actinomycetes</taxon>
        <taxon>Micromonosporales</taxon>
        <taxon>Micromonosporaceae</taxon>
        <taxon>Actinocatenispora</taxon>
    </lineage>
</organism>
<evidence type="ECO:0000256" key="3">
    <source>
        <dbReference type="ARBA" id="ARBA00023163"/>
    </source>
</evidence>
<dbReference type="GO" id="GO:0003700">
    <property type="term" value="F:DNA-binding transcription factor activity"/>
    <property type="evidence" value="ECO:0007669"/>
    <property type="project" value="TreeGrafter"/>
</dbReference>
<dbReference type="InterPro" id="IPR036271">
    <property type="entry name" value="Tet_transcr_reg_TetR-rel_C_sf"/>
</dbReference>
<dbReference type="AlphaFoldDB" id="A0A810KXX0"/>
<evidence type="ECO:0000313" key="5">
    <source>
        <dbReference type="EMBL" id="BCJ27091.1"/>
    </source>
</evidence>
<dbReference type="GO" id="GO:0000976">
    <property type="term" value="F:transcription cis-regulatory region binding"/>
    <property type="evidence" value="ECO:0007669"/>
    <property type="project" value="TreeGrafter"/>
</dbReference>
<keyword evidence="1" id="KW-0805">Transcription regulation</keyword>
<feature type="domain" description="Tetracycline repressor TetR C-terminal" evidence="4">
    <location>
        <begin position="153"/>
        <end position="301"/>
    </location>
</feature>
<reference evidence="5" key="1">
    <citation type="submission" date="2020-08" db="EMBL/GenBank/DDBJ databases">
        <title>Whole genome shotgun sequence of Actinocatenispora sera NBRC 101916.</title>
        <authorList>
            <person name="Komaki H."/>
            <person name="Tamura T."/>
        </authorList>
    </citation>
    <scope>NUCLEOTIDE SEQUENCE</scope>
    <source>
        <strain evidence="5">NBRC 101916</strain>
    </source>
</reference>
<dbReference type="Pfam" id="PF02909">
    <property type="entry name" value="TetR_C_1"/>
    <property type="match status" value="1"/>
</dbReference>
<evidence type="ECO:0000256" key="2">
    <source>
        <dbReference type="ARBA" id="ARBA00023125"/>
    </source>
</evidence>
<accession>A0A810KXX0</accession>
<dbReference type="SUPFAM" id="SSF48498">
    <property type="entry name" value="Tetracyclin repressor-like, C-terminal domain"/>
    <property type="match status" value="1"/>
</dbReference>
<dbReference type="InterPro" id="IPR004111">
    <property type="entry name" value="Repressor_TetR_C"/>
</dbReference>
<dbReference type="Gene3D" id="1.10.357.10">
    <property type="entry name" value="Tetracycline Repressor, domain 2"/>
    <property type="match status" value="1"/>
</dbReference>
<dbReference type="SUPFAM" id="SSF46689">
    <property type="entry name" value="Homeodomain-like"/>
    <property type="match status" value="1"/>
</dbReference>
<sequence length="308" mass="33860">MLLHHDGRHAVVVEGERGGQADQAGADDQDGLRFVYVVHHAYNVHDRLESRHEQVLAAPGGSDEGAPVSPRDERLVWDLPEPTGRAAGPALSRESIVRAALTIADADGAEAVTMRRVATALGSSTPMSLYRYVGGKHGIVDLMLDAVYGEIELPAVPSGDWRADLTLLAHRERDTLRRHPWFVALSHHRPMFGPNALWHNEWALRAVDGLGLDVTTMMSIVGMVLGHAQSYAQHEAEEARMRSRIGVTTDAELRATATAHVDRITADPRYPTLARWIDEAHDVDPDRQFTLGLDCLLDGIAGRLVDRR</sequence>
<dbReference type="KEGG" id="aser:Asera_11990"/>
<dbReference type="EMBL" id="AP023354">
    <property type="protein sequence ID" value="BCJ27091.1"/>
    <property type="molecule type" value="Genomic_DNA"/>
</dbReference>
<dbReference type="PANTHER" id="PTHR30055:SF151">
    <property type="entry name" value="TRANSCRIPTIONAL REGULATORY PROTEIN"/>
    <property type="match status" value="1"/>
</dbReference>
<dbReference type="InterPro" id="IPR009057">
    <property type="entry name" value="Homeodomain-like_sf"/>
</dbReference>
<evidence type="ECO:0000313" key="6">
    <source>
        <dbReference type="Proteomes" id="UP000680750"/>
    </source>
</evidence>